<dbReference type="AlphaFoldDB" id="A0A2P2LTJ6"/>
<proteinExistence type="predicted"/>
<protein>
    <submittedName>
        <fullName evidence="1">Uncharacterized protein</fullName>
    </submittedName>
</protein>
<dbReference type="EMBL" id="GGEC01040805">
    <property type="protein sequence ID" value="MBX21289.1"/>
    <property type="molecule type" value="Transcribed_RNA"/>
</dbReference>
<evidence type="ECO:0000313" key="1">
    <source>
        <dbReference type="EMBL" id="MBX21289.1"/>
    </source>
</evidence>
<reference evidence="1" key="1">
    <citation type="submission" date="2018-02" db="EMBL/GenBank/DDBJ databases">
        <title>Rhizophora mucronata_Transcriptome.</title>
        <authorList>
            <person name="Meera S.P."/>
            <person name="Sreeshan A."/>
            <person name="Augustine A."/>
        </authorList>
    </citation>
    <scope>NUCLEOTIDE SEQUENCE</scope>
    <source>
        <tissue evidence="1">Leaf</tissue>
    </source>
</reference>
<sequence>MCLFQMGRRILSMNTYASCYKYIFKSSLRVK</sequence>
<accession>A0A2P2LTJ6</accession>
<name>A0A2P2LTJ6_RHIMU</name>
<organism evidence="1">
    <name type="scientific">Rhizophora mucronata</name>
    <name type="common">Asiatic mangrove</name>
    <dbReference type="NCBI Taxonomy" id="61149"/>
    <lineage>
        <taxon>Eukaryota</taxon>
        <taxon>Viridiplantae</taxon>
        <taxon>Streptophyta</taxon>
        <taxon>Embryophyta</taxon>
        <taxon>Tracheophyta</taxon>
        <taxon>Spermatophyta</taxon>
        <taxon>Magnoliopsida</taxon>
        <taxon>eudicotyledons</taxon>
        <taxon>Gunneridae</taxon>
        <taxon>Pentapetalae</taxon>
        <taxon>rosids</taxon>
        <taxon>fabids</taxon>
        <taxon>Malpighiales</taxon>
        <taxon>Rhizophoraceae</taxon>
        <taxon>Rhizophora</taxon>
    </lineage>
</organism>